<accession>A0A0E9VHQ4</accession>
<proteinExistence type="predicted"/>
<reference evidence="1" key="2">
    <citation type="journal article" date="2015" name="Fish Shellfish Immunol.">
        <title>Early steps in the European eel (Anguilla anguilla)-Vibrio vulnificus interaction in the gills: Role of the RtxA13 toxin.</title>
        <authorList>
            <person name="Callol A."/>
            <person name="Pajuelo D."/>
            <person name="Ebbesson L."/>
            <person name="Teles M."/>
            <person name="MacKenzie S."/>
            <person name="Amaro C."/>
        </authorList>
    </citation>
    <scope>NUCLEOTIDE SEQUENCE</scope>
</reference>
<dbReference type="AlphaFoldDB" id="A0A0E9VHQ4"/>
<sequence length="36" mass="4396">MYYIIYNPFFGTETNTHKKITSSEMVRGNCCHWYFI</sequence>
<name>A0A0E9VHQ4_ANGAN</name>
<evidence type="ECO:0000313" key="1">
    <source>
        <dbReference type="EMBL" id="JAH77607.1"/>
    </source>
</evidence>
<protein>
    <submittedName>
        <fullName evidence="1">Uncharacterized protein</fullName>
    </submittedName>
</protein>
<dbReference type="EMBL" id="GBXM01030970">
    <property type="protein sequence ID" value="JAH77607.1"/>
    <property type="molecule type" value="Transcribed_RNA"/>
</dbReference>
<reference evidence="1" key="1">
    <citation type="submission" date="2014-11" db="EMBL/GenBank/DDBJ databases">
        <authorList>
            <person name="Amaro Gonzalez C."/>
        </authorList>
    </citation>
    <scope>NUCLEOTIDE SEQUENCE</scope>
</reference>
<organism evidence="1">
    <name type="scientific">Anguilla anguilla</name>
    <name type="common">European freshwater eel</name>
    <name type="synonym">Muraena anguilla</name>
    <dbReference type="NCBI Taxonomy" id="7936"/>
    <lineage>
        <taxon>Eukaryota</taxon>
        <taxon>Metazoa</taxon>
        <taxon>Chordata</taxon>
        <taxon>Craniata</taxon>
        <taxon>Vertebrata</taxon>
        <taxon>Euteleostomi</taxon>
        <taxon>Actinopterygii</taxon>
        <taxon>Neopterygii</taxon>
        <taxon>Teleostei</taxon>
        <taxon>Anguilliformes</taxon>
        <taxon>Anguillidae</taxon>
        <taxon>Anguilla</taxon>
    </lineage>
</organism>